<protein>
    <recommendedName>
        <fullName evidence="5">NADH-quinone oxidoreductase subunit N</fullName>
        <ecNumber evidence="5">7.1.1.-</ecNumber>
    </recommendedName>
    <alternativeName>
        <fullName evidence="5">NADH dehydrogenase I subunit N</fullName>
    </alternativeName>
    <alternativeName>
        <fullName evidence="5">NDH-1 subunit N</fullName>
    </alternativeName>
</protein>
<evidence type="ECO:0000313" key="9">
    <source>
        <dbReference type="Proteomes" id="UP000428328"/>
    </source>
</evidence>
<dbReference type="NCBIfam" id="TIGR01770">
    <property type="entry name" value="NDH_I_N"/>
    <property type="match status" value="1"/>
</dbReference>
<organism evidence="8 9">
    <name type="scientific">Pseudodesulfovibrio cashew</name>
    <dbReference type="NCBI Taxonomy" id="2678688"/>
    <lineage>
        <taxon>Bacteria</taxon>
        <taxon>Pseudomonadati</taxon>
        <taxon>Thermodesulfobacteriota</taxon>
        <taxon>Desulfovibrionia</taxon>
        <taxon>Desulfovibrionales</taxon>
        <taxon>Desulfovibrionaceae</taxon>
    </lineage>
</organism>
<dbReference type="GO" id="GO:0005886">
    <property type="term" value="C:plasma membrane"/>
    <property type="evidence" value="ECO:0007669"/>
    <property type="project" value="UniProtKB-SubCell"/>
</dbReference>
<evidence type="ECO:0000256" key="6">
    <source>
        <dbReference type="RuleBase" id="RU000320"/>
    </source>
</evidence>
<feature type="transmembrane region" description="Helical" evidence="5">
    <location>
        <begin position="292"/>
        <end position="313"/>
    </location>
</feature>
<comment type="subunit">
    <text evidence="5">NDH-1 is composed of 14 different subunits. Subunits NuoA, H, J, K, L, M, N constitute the membrane sector of the complex.</text>
</comment>
<feature type="transmembrane region" description="Helical" evidence="5">
    <location>
        <begin position="437"/>
        <end position="458"/>
    </location>
</feature>
<comment type="similarity">
    <text evidence="5">Belongs to the complex I subunit 2 family.</text>
</comment>
<gene>
    <name evidence="5 8" type="primary">nuoN</name>
    <name evidence="8" type="ORF">GM415_16520</name>
</gene>
<keyword evidence="5" id="KW-1278">Translocase</keyword>
<feature type="transmembrane region" description="Helical" evidence="5">
    <location>
        <begin position="157"/>
        <end position="177"/>
    </location>
</feature>
<dbReference type="KEGG" id="psel:GM415_16520"/>
<dbReference type="Proteomes" id="UP000428328">
    <property type="component" value="Chromosome"/>
</dbReference>
<sequence>MNFNLSLIVPELYFFFLVLVLMIQSLGTREWKPEVEKWLPFGAGLGLFVTIAHYSVHGSMFYDVYKVDMMSQFFKIAIAFGFFVTVLNASRQPTLADEKRADYYMLLGFSTLGLMMLASSVELITIYLALELASYAMYATIPLRAKSKGAAEAGVKYILFGAVATALALYGLSYIMASQHTTYIAELATKNWTFADSPMAVVGLCLFLGGMFFKLALFPFHFWCPDVYQGASNETAAYVATMPKMGAIVVLVRMAMFLKPGLEITTLLAVLGACSMTFGNLSALAQKDIKRLLGFSSVAHAGYIMVGLVSGTVEGLAAAAFYALAYLVMNLLVFWIVSRVASDGRNLELSDLNGLYKKAPVLAFSLAAGAFALVGLPPTMGFMGKFFLITSAWDHGYNWLVITLVVNSAIAIYYYLSLFRHAFTEETSPNAAIAPDNGWFASAGAGMLAAAVLIIGIIPAPLFNFAITAGKDLFGLAISGGAHH</sequence>
<evidence type="ECO:0000256" key="1">
    <source>
        <dbReference type="ARBA" id="ARBA00004127"/>
    </source>
</evidence>
<dbReference type="GO" id="GO:0012505">
    <property type="term" value="C:endomembrane system"/>
    <property type="evidence" value="ECO:0007669"/>
    <property type="project" value="UniProtKB-SubCell"/>
</dbReference>
<keyword evidence="5" id="KW-0520">NAD</keyword>
<feature type="transmembrane region" description="Helical" evidence="5">
    <location>
        <begin position="6"/>
        <end position="26"/>
    </location>
</feature>
<dbReference type="AlphaFoldDB" id="A0A6I6JNE4"/>
<evidence type="ECO:0000256" key="2">
    <source>
        <dbReference type="ARBA" id="ARBA00022692"/>
    </source>
</evidence>
<accession>A0A6I6JNE4</accession>
<dbReference type="GO" id="GO:0008137">
    <property type="term" value="F:NADH dehydrogenase (ubiquinone) activity"/>
    <property type="evidence" value="ECO:0007669"/>
    <property type="project" value="InterPro"/>
</dbReference>
<evidence type="ECO:0000256" key="3">
    <source>
        <dbReference type="ARBA" id="ARBA00022989"/>
    </source>
</evidence>
<keyword evidence="5" id="KW-0813">Transport</keyword>
<feature type="transmembrane region" description="Helical" evidence="5">
    <location>
        <begin position="38"/>
        <end position="57"/>
    </location>
</feature>
<dbReference type="RefSeq" id="WP_158950116.1">
    <property type="nucleotide sequence ID" value="NZ_CP046400.1"/>
</dbReference>
<feature type="transmembrane region" description="Helical" evidence="5">
    <location>
        <begin position="69"/>
        <end position="89"/>
    </location>
</feature>
<evidence type="ECO:0000259" key="7">
    <source>
        <dbReference type="Pfam" id="PF00361"/>
    </source>
</evidence>
<feature type="transmembrane region" description="Helical" evidence="5">
    <location>
        <begin position="264"/>
        <end position="285"/>
    </location>
</feature>
<dbReference type="GO" id="GO:0048038">
    <property type="term" value="F:quinone binding"/>
    <property type="evidence" value="ECO:0007669"/>
    <property type="project" value="UniProtKB-KW"/>
</dbReference>
<feature type="domain" description="NADH:quinone oxidoreductase/Mrp antiporter transmembrane" evidence="7">
    <location>
        <begin position="121"/>
        <end position="410"/>
    </location>
</feature>
<comment type="catalytic activity">
    <reaction evidence="5">
        <text>a quinone + NADH + 5 H(+)(in) = a quinol + NAD(+) + 4 H(+)(out)</text>
        <dbReference type="Rhea" id="RHEA:57888"/>
        <dbReference type="ChEBI" id="CHEBI:15378"/>
        <dbReference type="ChEBI" id="CHEBI:24646"/>
        <dbReference type="ChEBI" id="CHEBI:57540"/>
        <dbReference type="ChEBI" id="CHEBI:57945"/>
        <dbReference type="ChEBI" id="CHEBI:132124"/>
    </reaction>
</comment>
<comment type="subcellular location">
    <subcellularLocation>
        <location evidence="5">Cell membrane</location>
        <topology evidence="5">Multi-pass membrane protein</topology>
    </subcellularLocation>
    <subcellularLocation>
        <location evidence="1">Endomembrane system</location>
        <topology evidence="1">Multi-pass membrane protein</topology>
    </subcellularLocation>
    <subcellularLocation>
        <location evidence="6">Membrane</location>
        <topology evidence="6">Multi-pass membrane protein</topology>
    </subcellularLocation>
</comment>
<feature type="transmembrane region" description="Helical" evidence="5">
    <location>
        <begin position="236"/>
        <end position="258"/>
    </location>
</feature>
<reference evidence="8 9" key="1">
    <citation type="submission" date="2019-11" db="EMBL/GenBank/DDBJ databases">
        <authorList>
            <person name="Zheng R.K."/>
            <person name="Sun C.M."/>
        </authorList>
    </citation>
    <scope>NUCLEOTIDE SEQUENCE [LARGE SCALE GENOMIC DNA]</scope>
    <source>
        <strain evidence="8 9">SRB007</strain>
    </source>
</reference>
<keyword evidence="4 5" id="KW-0472">Membrane</keyword>
<dbReference type="GO" id="GO:0050136">
    <property type="term" value="F:NADH dehydrogenase (quinone) (non-electrogenic) activity"/>
    <property type="evidence" value="ECO:0007669"/>
    <property type="project" value="UniProtKB-UniRule"/>
</dbReference>
<dbReference type="GO" id="GO:0042773">
    <property type="term" value="P:ATP synthesis coupled electron transport"/>
    <property type="evidence" value="ECO:0007669"/>
    <property type="project" value="InterPro"/>
</dbReference>
<dbReference type="PANTHER" id="PTHR22773">
    <property type="entry name" value="NADH DEHYDROGENASE"/>
    <property type="match status" value="1"/>
</dbReference>
<keyword evidence="5" id="KW-0830">Ubiquinone</keyword>
<feature type="transmembrane region" description="Helical" evidence="5">
    <location>
        <begin position="319"/>
        <end position="338"/>
    </location>
</feature>
<dbReference type="Pfam" id="PF00361">
    <property type="entry name" value="Proton_antipo_M"/>
    <property type="match status" value="1"/>
</dbReference>
<proteinExistence type="inferred from homology"/>
<keyword evidence="2 5" id="KW-0812">Transmembrane</keyword>
<keyword evidence="5" id="KW-1003">Cell membrane</keyword>
<evidence type="ECO:0000256" key="5">
    <source>
        <dbReference type="HAMAP-Rule" id="MF_00445"/>
    </source>
</evidence>
<feature type="transmembrane region" description="Helical" evidence="5">
    <location>
        <begin position="359"/>
        <end position="376"/>
    </location>
</feature>
<dbReference type="EC" id="7.1.1.-" evidence="5"/>
<name>A0A6I6JNE4_9BACT</name>
<dbReference type="InterPro" id="IPR010096">
    <property type="entry name" value="NADH-Q_OxRdtase_suN/2"/>
</dbReference>
<feature type="transmembrane region" description="Helical" evidence="5">
    <location>
        <begin position="396"/>
        <end position="416"/>
    </location>
</feature>
<keyword evidence="5" id="KW-0874">Quinone</keyword>
<dbReference type="EMBL" id="CP046400">
    <property type="protein sequence ID" value="QGY41657.1"/>
    <property type="molecule type" value="Genomic_DNA"/>
</dbReference>
<feature type="transmembrane region" description="Helical" evidence="5">
    <location>
        <begin position="197"/>
        <end position="224"/>
    </location>
</feature>
<evidence type="ECO:0000313" key="8">
    <source>
        <dbReference type="EMBL" id="QGY41657.1"/>
    </source>
</evidence>
<keyword evidence="3 5" id="KW-1133">Transmembrane helix</keyword>
<comment type="function">
    <text evidence="5">NDH-1 shuttles electrons from NADH, via FMN and iron-sulfur (Fe-S) centers, to quinones in the respiratory chain. The immediate electron acceptor for the enzyme in this species is believed to be ubiquinone. Couples the redox reaction to proton translocation (for every two electrons transferred, four hydrogen ions are translocated across the cytoplasmic membrane), and thus conserves the redox energy in a proton gradient.</text>
</comment>
<dbReference type="HAMAP" id="MF_00445">
    <property type="entry name" value="NDH1_NuoN_1"/>
    <property type="match status" value="1"/>
</dbReference>
<keyword evidence="9" id="KW-1185">Reference proteome</keyword>
<dbReference type="InterPro" id="IPR001750">
    <property type="entry name" value="ND/Mrp_TM"/>
</dbReference>
<evidence type="ECO:0000256" key="4">
    <source>
        <dbReference type="ARBA" id="ARBA00023136"/>
    </source>
</evidence>